<feature type="signal peptide" evidence="1">
    <location>
        <begin position="1"/>
        <end position="20"/>
    </location>
</feature>
<name>A0A6M4GWR0_9PROT</name>
<protein>
    <submittedName>
        <fullName evidence="2">Uncharacterized protein</fullName>
    </submittedName>
</protein>
<organism evidence="2 3">
    <name type="scientific">Usitatibacter rugosus</name>
    <dbReference type="NCBI Taxonomy" id="2732067"/>
    <lineage>
        <taxon>Bacteria</taxon>
        <taxon>Pseudomonadati</taxon>
        <taxon>Pseudomonadota</taxon>
        <taxon>Betaproteobacteria</taxon>
        <taxon>Nitrosomonadales</taxon>
        <taxon>Usitatibacteraceae</taxon>
        <taxon>Usitatibacter</taxon>
    </lineage>
</organism>
<accession>A0A6M4GWR0</accession>
<dbReference type="RefSeq" id="WP_171090243.1">
    <property type="nucleotide sequence ID" value="NZ_CP053069.1"/>
</dbReference>
<keyword evidence="3" id="KW-1185">Reference proteome</keyword>
<gene>
    <name evidence="2" type="ORF">DSM104443_01088</name>
</gene>
<evidence type="ECO:0000256" key="1">
    <source>
        <dbReference type="SAM" id="SignalP"/>
    </source>
</evidence>
<reference evidence="2 3" key="1">
    <citation type="submission" date="2020-04" db="EMBL/GenBank/DDBJ databases">
        <title>Usitatibacter rugosus gen. nov., sp. nov. and Usitatibacter palustris sp. nov., novel members of Usitatibacteraceae fam. nov. within the order Nitrosomonadales isolated from soil.</title>
        <authorList>
            <person name="Huber K.J."/>
            <person name="Neumann-Schaal M."/>
            <person name="Geppert A."/>
            <person name="Luckner M."/>
            <person name="Wanner G."/>
            <person name="Overmann J."/>
        </authorList>
    </citation>
    <scope>NUCLEOTIDE SEQUENCE [LARGE SCALE GENOMIC DNA]</scope>
    <source>
        <strain evidence="2 3">0125_3</strain>
    </source>
</reference>
<keyword evidence="1" id="KW-0732">Signal</keyword>
<proteinExistence type="predicted"/>
<evidence type="ECO:0000313" key="3">
    <source>
        <dbReference type="Proteomes" id="UP000501534"/>
    </source>
</evidence>
<sequence>MRRHLALATLLTALAPVANAADVAAFGLNDPDASVTVELWADRSCRITTLDKATTAVSVMRCTYWIHGSRVRLRVRGEKDGEGFNALEIEHDPQSDALLFHGSNPKLFTRRPRGGEEA</sequence>
<dbReference type="KEGG" id="uru:DSM104443_01088"/>
<dbReference type="EMBL" id="CP053069">
    <property type="protein sequence ID" value="QJR10037.1"/>
    <property type="molecule type" value="Genomic_DNA"/>
</dbReference>
<feature type="chain" id="PRO_5027083684" evidence="1">
    <location>
        <begin position="21"/>
        <end position="118"/>
    </location>
</feature>
<dbReference type="Proteomes" id="UP000501534">
    <property type="component" value="Chromosome"/>
</dbReference>
<evidence type="ECO:0000313" key="2">
    <source>
        <dbReference type="EMBL" id="QJR10037.1"/>
    </source>
</evidence>
<dbReference type="AlphaFoldDB" id="A0A6M4GWR0"/>